<dbReference type="PROSITE" id="PS01153">
    <property type="entry name" value="NOL1_NOP2_SUN"/>
    <property type="match status" value="1"/>
</dbReference>
<feature type="binding site" evidence="14">
    <location>
        <position position="303"/>
    </location>
    <ligand>
        <name>S-adenosyl-L-methionine</name>
        <dbReference type="ChEBI" id="CHEBI:59789"/>
    </ligand>
</feature>
<evidence type="ECO:0000256" key="2">
    <source>
        <dbReference type="ARBA" id="ARBA00004496"/>
    </source>
</evidence>
<dbReference type="KEGG" id="pcx:LPB68_04420"/>
<comment type="catalytic activity">
    <reaction evidence="13">
        <text>cytidine(967) in 16S rRNA + S-adenosyl-L-methionine = 5-methylcytidine(967) in 16S rRNA + S-adenosyl-L-homocysteine + H(+)</text>
        <dbReference type="Rhea" id="RHEA:42748"/>
        <dbReference type="Rhea" id="RHEA-COMP:10219"/>
        <dbReference type="Rhea" id="RHEA-COMP:10220"/>
        <dbReference type="ChEBI" id="CHEBI:15378"/>
        <dbReference type="ChEBI" id="CHEBI:57856"/>
        <dbReference type="ChEBI" id="CHEBI:59789"/>
        <dbReference type="ChEBI" id="CHEBI:74483"/>
        <dbReference type="ChEBI" id="CHEBI:82748"/>
        <dbReference type="EC" id="2.1.1.176"/>
    </reaction>
</comment>
<feature type="binding site" evidence="14">
    <location>
        <position position="276"/>
    </location>
    <ligand>
        <name>S-adenosyl-L-methionine</name>
        <dbReference type="ChEBI" id="CHEBI:59789"/>
    </ligand>
</feature>
<evidence type="ECO:0000313" key="16">
    <source>
        <dbReference type="EMBL" id="OAB72915.1"/>
    </source>
</evidence>
<feature type="active site" description="Nucleophile" evidence="14">
    <location>
        <position position="375"/>
    </location>
</feature>
<evidence type="ECO:0000256" key="8">
    <source>
        <dbReference type="ARBA" id="ARBA00022679"/>
    </source>
</evidence>
<dbReference type="STRING" id="1763538.LPB68_04420"/>
<evidence type="ECO:0000256" key="11">
    <source>
        <dbReference type="ARBA" id="ARBA00030399"/>
    </source>
</evidence>
<protein>
    <recommendedName>
        <fullName evidence="4">16S rRNA (cytosine(967)-C(5))-methyltransferase</fullName>
        <ecNumber evidence="4">2.1.1.176</ecNumber>
    </recommendedName>
    <alternativeName>
        <fullName evidence="11">16S rRNA m5C967 methyltransferase</fullName>
    </alternativeName>
    <alternativeName>
        <fullName evidence="12">rRNA (cytosine-C(5)-)-methyltransferase RsmB</fullName>
    </alternativeName>
</protein>
<accession>A0A167C8P1</accession>
<keyword evidence="17" id="KW-1185">Reference proteome</keyword>
<comment type="subcellular location">
    <subcellularLocation>
        <location evidence="2">Cytoplasm</location>
    </subcellularLocation>
</comment>
<dbReference type="PRINTS" id="PR02008">
    <property type="entry name" value="RCMTFAMILY"/>
</dbReference>
<name>A0A167C8P1_9BACL</name>
<dbReference type="CDD" id="cd02440">
    <property type="entry name" value="AdoMet_MTases"/>
    <property type="match status" value="1"/>
</dbReference>
<dbReference type="GO" id="GO:0003723">
    <property type="term" value="F:RNA binding"/>
    <property type="evidence" value="ECO:0007669"/>
    <property type="project" value="UniProtKB-UniRule"/>
</dbReference>
<sequence>MDVLTKVEQEGAYSNLQLNAGLQKAALIREDVALTTELVYGTIARLNTLDYFLRRYVAKGLDKLQPWVRNLLRMSLYQLMYLDRIPPHAVVNEAVNIAKSKGHQGISGMVNGVLRSILRSKEELVIPEGLTPAERIALQHSHPKWLVKRWITQYGEQAAEEICIANNTPPSISVRVNTTMISREKLMKVMAEQGIEAMPSSLTLEGILIKSGGNMALTDWYRDGLLSVQDESSMLVAEAVGPMPGMRILDCCAAPGGKTAHMAELMKDDGHIIANDMYPHKEKLIREQAERLGLSSIETVVGDALNLSEAYSESSFDRILLDAPCSGLGVIRRKPDLKWAKKPADIEGIATLQYELLEKISPLLRVGGILVYSTCTIEPQENEEMVRRFLENHPQYGLAEEHPSSWTELQRIALSRGGGIQILPQDFKSDGFFIARIQRIS</sequence>
<dbReference type="InterPro" id="IPR035926">
    <property type="entry name" value="NusB-like_sf"/>
</dbReference>
<evidence type="ECO:0000256" key="1">
    <source>
        <dbReference type="ARBA" id="ARBA00002724"/>
    </source>
</evidence>
<comment type="function">
    <text evidence="1">Specifically methylates the cytosine at position 967 (m5C967) of 16S rRNA.</text>
</comment>
<dbReference type="Pfam" id="PF01189">
    <property type="entry name" value="Methyltr_RsmB-F"/>
    <property type="match status" value="1"/>
</dbReference>
<keyword evidence="8 14" id="KW-0808">Transferase</keyword>
<comment type="caution">
    <text evidence="16">The sequence shown here is derived from an EMBL/GenBank/DDBJ whole genome shotgun (WGS) entry which is preliminary data.</text>
</comment>
<reference evidence="16 17" key="1">
    <citation type="submission" date="2016-02" db="EMBL/GenBank/DDBJ databases">
        <title>Paenibacillus sp. LPB0068, isolated from Crassostrea gigas.</title>
        <authorList>
            <person name="Shin S.-K."/>
            <person name="Yi H."/>
        </authorList>
    </citation>
    <scope>NUCLEOTIDE SEQUENCE [LARGE SCALE GENOMIC DNA]</scope>
    <source>
        <strain evidence="16 17">LPB0068</strain>
    </source>
</reference>
<keyword evidence="9 14" id="KW-0949">S-adenosyl-L-methionine</keyword>
<keyword evidence="6" id="KW-0698">rRNA processing</keyword>
<evidence type="ECO:0000256" key="13">
    <source>
        <dbReference type="ARBA" id="ARBA00047283"/>
    </source>
</evidence>
<dbReference type="InterPro" id="IPR001678">
    <property type="entry name" value="MeTrfase_RsmB-F_NOP2_dom"/>
</dbReference>
<dbReference type="EC" id="2.1.1.176" evidence="4"/>
<dbReference type="FunFam" id="1.10.940.10:FF:000006">
    <property type="entry name" value="16S rRNA (Cytosine(967)-C(5))-methyltransferase RsmB"/>
    <property type="match status" value="1"/>
</dbReference>
<evidence type="ECO:0000256" key="12">
    <source>
        <dbReference type="ARBA" id="ARBA00031088"/>
    </source>
</evidence>
<dbReference type="InterPro" id="IPR006027">
    <property type="entry name" value="NusB_RsmB_TIM44"/>
</dbReference>
<feature type="binding site" evidence="14">
    <location>
        <begin position="252"/>
        <end position="258"/>
    </location>
    <ligand>
        <name>S-adenosyl-L-methionine</name>
        <dbReference type="ChEBI" id="CHEBI:59789"/>
    </ligand>
</feature>
<dbReference type="Pfam" id="PF01029">
    <property type="entry name" value="NusB"/>
    <property type="match status" value="1"/>
</dbReference>
<dbReference type="PANTHER" id="PTHR22807">
    <property type="entry name" value="NOP2 YEAST -RELATED NOL1/NOP2/FMU SUN DOMAIN-CONTAINING"/>
    <property type="match status" value="1"/>
</dbReference>
<organism evidence="16 17">
    <name type="scientific">Paenibacillus crassostreae</name>
    <dbReference type="NCBI Taxonomy" id="1763538"/>
    <lineage>
        <taxon>Bacteria</taxon>
        <taxon>Bacillati</taxon>
        <taxon>Bacillota</taxon>
        <taxon>Bacilli</taxon>
        <taxon>Bacillales</taxon>
        <taxon>Paenibacillaceae</taxon>
        <taxon>Paenibacillus</taxon>
    </lineage>
</organism>
<dbReference type="InterPro" id="IPR023267">
    <property type="entry name" value="RCMT"/>
</dbReference>
<proteinExistence type="inferred from homology"/>
<dbReference type="InterPro" id="IPR054728">
    <property type="entry name" value="RsmB-like_ferredoxin"/>
</dbReference>
<dbReference type="EMBL" id="LSFN01000032">
    <property type="protein sequence ID" value="OAB72915.1"/>
    <property type="molecule type" value="Genomic_DNA"/>
</dbReference>
<feature type="domain" description="SAM-dependent MTase RsmB/NOP-type" evidence="15">
    <location>
        <begin position="162"/>
        <end position="440"/>
    </location>
</feature>
<keyword evidence="7 14" id="KW-0489">Methyltransferase</keyword>
<keyword evidence="5" id="KW-0963">Cytoplasm</keyword>
<keyword evidence="10 14" id="KW-0694">RNA-binding</keyword>
<evidence type="ECO:0000256" key="10">
    <source>
        <dbReference type="ARBA" id="ARBA00022884"/>
    </source>
</evidence>
<evidence type="ECO:0000256" key="3">
    <source>
        <dbReference type="ARBA" id="ARBA00007494"/>
    </source>
</evidence>
<evidence type="ECO:0000256" key="14">
    <source>
        <dbReference type="PROSITE-ProRule" id="PRU01023"/>
    </source>
</evidence>
<dbReference type="Proteomes" id="UP000077134">
    <property type="component" value="Unassembled WGS sequence"/>
</dbReference>
<evidence type="ECO:0000259" key="15">
    <source>
        <dbReference type="PROSITE" id="PS51686"/>
    </source>
</evidence>
<dbReference type="PANTHER" id="PTHR22807:SF53">
    <property type="entry name" value="RIBOSOMAL RNA SMALL SUBUNIT METHYLTRANSFERASE B-RELATED"/>
    <property type="match status" value="1"/>
</dbReference>
<dbReference type="Pfam" id="PF22458">
    <property type="entry name" value="RsmF-B_ferredox"/>
    <property type="match status" value="1"/>
</dbReference>
<dbReference type="InterPro" id="IPR049560">
    <property type="entry name" value="MeTrfase_RsmB-F_NOP2_cat"/>
</dbReference>
<feature type="binding site" evidence="14">
    <location>
        <position position="322"/>
    </location>
    <ligand>
        <name>S-adenosyl-L-methionine</name>
        <dbReference type="ChEBI" id="CHEBI:59789"/>
    </ligand>
</feature>
<dbReference type="InterPro" id="IPR029063">
    <property type="entry name" value="SAM-dependent_MTases_sf"/>
</dbReference>
<dbReference type="NCBIfam" id="NF011494">
    <property type="entry name" value="PRK14902.1"/>
    <property type="match status" value="1"/>
</dbReference>
<dbReference type="PROSITE" id="PS51686">
    <property type="entry name" value="SAM_MT_RSMB_NOP"/>
    <property type="match status" value="1"/>
</dbReference>
<dbReference type="AlphaFoldDB" id="A0A167C8P1"/>
<evidence type="ECO:0000313" key="17">
    <source>
        <dbReference type="Proteomes" id="UP000077134"/>
    </source>
</evidence>
<dbReference type="SUPFAM" id="SSF53335">
    <property type="entry name" value="S-adenosyl-L-methionine-dependent methyltransferases"/>
    <property type="match status" value="1"/>
</dbReference>
<dbReference type="GO" id="GO:0006355">
    <property type="term" value="P:regulation of DNA-templated transcription"/>
    <property type="evidence" value="ECO:0007669"/>
    <property type="project" value="InterPro"/>
</dbReference>
<evidence type="ECO:0000256" key="6">
    <source>
        <dbReference type="ARBA" id="ARBA00022552"/>
    </source>
</evidence>
<gene>
    <name evidence="16" type="ORF">PNBC_15830</name>
</gene>
<dbReference type="Gene3D" id="3.40.50.150">
    <property type="entry name" value="Vaccinia Virus protein VP39"/>
    <property type="match status" value="1"/>
</dbReference>
<dbReference type="GO" id="GO:0008649">
    <property type="term" value="F:rRNA methyltransferase activity"/>
    <property type="evidence" value="ECO:0007669"/>
    <property type="project" value="InterPro"/>
</dbReference>
<dbReference type="Gene3D" id="1.10.940.10">
    <property type="entry name" value="NusB-like"/>
    <property type="match status" value="1"/>
</dbReference>
<dbReference type="SUPFAM" id="SSF48013">
    <property type="entry name" value="NusB-like"/>
    <property type="match status" value="1"/>
</dbReference>
<evidence type="ECO:0000256" key="9">
    <source>
        <dbReference type="ARBA" id="ARBA00022691"/>
    </source>
</evidence>
<evidence type="ECO:0000256" key="7">
    <source>
        <dbReference type="ARBA" id="ARBA00022603"/>
    </source>
</evidence>
<dbReference type="FunFam" id="3.40.50.150:FF:000257">
    <property type="entry name" value="16S rRNA methyltransferase"/>
    <property type="match status" value="1"/>
</dbReference>
<dbReference type="InterPro" id="IPR018314">
    <property type="entry name" value="RsmB/NOL1/NOP2-like_CS"/>
</dbReference>
<dbReference type="Gene3D" id="3.30.70.1170">
    <property type="entry name" value="Sun protein, domain 3"/>
    <property type="match status" value="1"/>
</dbReference>
<dbReference type="GO" id="GO:0005737">
    <property type="term" value="C:cytoplasm"/>
    <property type="evidence" value="ECO:0007669"/>
    <property type="project" value="UniProtKB-SubCell"/>
</dbReference>
<dbReference type="InterPro" id="IPR004573">
    <property type="entry name" value="rRNA_ssu_MeTfrase_B"/>
</dbReference>
<dbReference type="NCBIfam" id="TIGR00563">
    <property type="entry name" value="rsmB"/>
    <property type="match status" value="1"/>
</dbReference>
<comment type="similarity">
    <text evidence="3 14">Belongs to the class I-like SAM-binding methyltransferase superfamily. RsmB/NOP family.</text>
</comment>
<dbReference type="FunFam" id="3.30.70.1170:FF:000003">
    <property type="entry name" value="16S rRNA (Cytosine(967)-C(5))-methyltransferase RsmB"/>
    <property type="match status" value="1"/>
</dbReference>
<evidence type="ECO:0000256" key="4">
    <source>
        <dbReference type="ARBA" id="ARBA00012140"/>
    </source>
</evidence>
<evidence type="ECO:0000256" key="5">
    <source>
        <dbReference type="ARBA" id="ARBA00022490"/>
    </source>
</evidence>